<sequence>MLEHGIQAYVDEVNSTLSKIAAPNSAAGHREFRESLMEFFPTRFPAGMTIRNRFIEAPGRQIGIRIYRPAGWQEGGGAALFFHGGGFVSGSVFTHDIYAAGIAETAGVQVISINYRLAPENPYPAAFDDCYFTLEWLAQNGAVMGIDPERMVIGGDSAGGNLAAACALKARDKDGPTVRLQYLIFPCLDTDFNLHSYLENKNDPFLKRSQMMGFWKDYLSGRYDLDDYYALPLRCPDYSRLPAAYIVTADHDPLMDEGEIYARKLEAAGVSVQYRCVEGAMHGFLRARFTSKLAAAELEQLGRTIREAVMR</sequence>
<evidence type="ECO:0000313" key="3">
    <source>
        <dbReference type="Proteomes" id="UP000598227"/>
    </source>
</evidence>
<gene>
    <name evidence="2" type="ORF">IHE39_17255</name>
</gene>
<dbReference type="EMBL" id="JACZEP010000005">
    <property type="protein sequence ID" value="MBE1206046.1"/>
    <property type="molecule type" value="Genomic_DNA"/>
</dbReference>
<comment type="caution">
    <text evidence="2">The sequence shown here is derived from an EMBL/GenBank/DDBJ whole genome shotgun (WGS) entry which is preliminary data.</text>
</comment>
<dbReference type="SUPFAM" id="SSF53474">
    <property type="entry name" value="alpha/beta-Hydrolases"/>
    <property type="match status" value="1"/>
</dbReference>
<dbReference type="InterPro" id="IPR029058">
    <property type="entry name" value="AB_hydrolase_fold"/>
</dbReference>
<protein>
    <submittedName>
        <fullName evidence="2">Alpha/beta hydrolase</fullName>
    </submittedName>
</protein>
<dbReference type="Pfam" id="PF07859">
    <property type="entry name" value="Abhydrolase_3"/>
    <property type="match status" value="1"/>
</dbReference>
<dbReference type="InterPro" id="IPR013094">
    <property type="entry name" value="AB_hydrolase_3"/>
</dbReference>
<keyword evidence="2" id="KW-0378">Hydrolase</keyword>
<dbReference type="RefSeq" id="WP_192567329.1">
    <property type="nucleotide sequence ID" value="NZ_JACZEP010000005.1"/>
</dbReference>
<evidence type="ECO:0000259" key="1">
    <source>
        <dbReference type="Pfam" id="PF07859"/>
    </source>
</evidence>
<keyword evidence="3" id="KW-1185">Reference proteome</keyword>
<reference evidence="2 3" key="1">
    <citation type="submission" date="2020-09" db="EMBL/GenBank/DDBJ databases">
        <title>Draft Genome Sequence of Aminobacter carboxidus type strain DSM 1086, a soil Gram-negative carboxydobacterium.</title>
        <authorList>
            <person name="Turrini P."/>
            <person name="Tescari M."/>
            <person name="Artuso I."/>
            <person name="Lugli G.A."/>
            <person name="Frangipani E."/>
            <person name="Ventura M."/>
            <person name="Visca P."/>
        </authorList>
    </citation>
    <scope>NUCLEOTIDE SEQUENCE [LARGE SCALE GENOMIC DNA]</scope>
    <source>
        <strain evidence="2 3">DSM 1086</strain>
    </source>
</reference>
<dbReference type="PANTHER" id="PTHR23025:SF4">
    <property type="entry name" value="ALPHA_BETA HYDROLASE FOLD-3 DOMAIN-CONTAINING PROTEIN"/>
    <property type="match status" value="1"/>
</dbReference>
<dbReference type="GO" id="GO:0016787">
    <property type="term" value="F:hydrolase activity"/>
    <property type="evidence" value="ECO:0007669"/>
    <property type="project" value="UniProtKB-KW"/>
</dbReference>
<dbReference type="Proteomes" id="UP000598227">
    <property type="component" value="Unassembled WGS sequence"/>
</dbReference>
<name>A0ABR9GQX8_9HYPH</name>
<feature type="domain" description="Alpha/beta hydrolase fold-3" evidence="1">
    <location>
        <begin position="80"/>
        <end position="285"/>
    </location>
</feature>
<dbReference type="PANTHER" id="PTHR23025">
    <property type="entry name" value="TRIACYLGLYCEROL LIPASE"/>
    <property type="match status" value="1"/>
</dbReference>
<accession>A0ABR9GQX8</accession>
<organism evidence="2 3">
    <name type="scientific">Aminobacter carboxidus</name>
    <dbReference type="NCBI Taxonomy" id="376165"/>
    <lineage>
        <taxon>Bacteria</taxon>
        <taxon>Pseudomonadati</taxon>
        <taxon>Pseudomonadota</taxon>
        <taxon>Alphaproteobacteria</taxon>
        <taxon>Hyphomicrobiales</taxon>
        <taxon>Phyllobacteriaceae</taxon>
        <taxon>Aminobacter</taxon>
    </lineage>
</organism>
<dbReference type="Gene3D" id="3.40.50.1820">
    <property type="entry name" value="alpha/beta hydrolase"/>
    <property type="match status" value="1"/>
</dbReference>
<proteinExistence type="predicted"/>
<evidence type="ECO:0000313" key="2">
    <source>
        <dbReference type="EMBL" id="MBE1206046.1"/>
    </source>
</evidence>